<keyword evidence="3" id="KW-0238">DNA-binding</keyword>
<dbReference type="PROSITE" id="PS50931">
    <property type="entry name" value="HTH_LYSR"/>
    <property type="match status" value="1"/>
</dbReference>
<dbReference type="CDD" id="cd08451">
    <property type="entry name" value="PBP2_BudR"/>
    <property type="match status" value="1"/>
</dbReference>
<evidence type="ECO:0000313" key="6">
    <source>
        <dbReference type="EMBL" id="GGF15212.1"/>
    </source>
</evidence>
<reference evidence="6" key="1">
    <citation type="journal article" date="2014" name="Int. J. Syst. Evol. Microbiol.">
        <title>Complete genome sequence of Corynebacterium casei LMG S-19264T (=DSM 44701T), isolated from a smear-ripened cheese.</title>
        <authorList>
            <consortium name="US DOE Joint Genome Institute (JGI-PGF)"/>
            <person name="Walter F."/>
            <person name="Albersmeier A."/>
            <person name="Kalinowski J."/>
            <person name="Ruckert C."/>
        </authorList>
    </citation>
    <scope>NUCLEOTIDE SEQUENCE</scope>
    <source>
        <strain evidence="6">CGMCC 1.15725</strain>
    </source>
</reference>
<evidence type="ECO:0000256" key="2">
    <source>
        <dbReference type="ARBA" id="ARBA00023015"/>
    </source>
</evidence>
<dbReference type="GO" id="GO:0032993">
    <property type="term" value="C:protein-DNA complex"/>
    <property type="evidence" value="ECO:0007669"/>
    <property type="project" value="TreeGrafter"/>
</dbReference>
<keyword evidence="2" id="KW-0805">Transcription regulation</keyword>
<proteinExistence type="inferred from homology"/>
<dbReference type="GO" id="GO:0003700">
    <property type="term" value="F:DNA-binding transcription factor activity"/>
    <property type="evidence" value="ECO:0007669"/>
    <property type="project" value="InterPro"/>
</dbReference>
<dbReference type="InterPro" id="IPR036390">
    <property type="entry name" value="WH_DNA-bd_sf"/>
</dbReference>
<name>A0A8J2YSS4_9PROT</name>
<dbReference type="FunFam" id="1.10.10.10:FF:000001">
    <property type="entry name" value="LysR family transcriptional regulator"/>
    <property type="match status" value="1"/>
</dbReference>
<dbReference type="InterPro" id="IPR036388">
    <property type="entry name" value="WH-like_DNA-bd_sf"/>
</dbReference>
<dbReference type="Proteomes" id="UP000646365">
    <property type="component" value="Unassembled WGS sequence"/>
</dbReference>
<organism evidence="6 7">
    <name type="scientific">Aliidongia dinghuensis</name>
    <dbReference type="NCBI Taxonomy" id="1867774"/>
    <lineage>
        <taxon>Bacteria</taxon>
        <taxon>Pseudomonadati</taxon>
        <taxon>Pseudomonadota</taxon>
        <taxon>Alphaproteobacteria</taxon>
        <taxon>Rhodospirillales</taxon>
        <taxon>Dongiaceae</taxon>
        <taxon>Aliidongia</taxon>
    </lineage>
</organism>
<dbReference type="EMBL" id="BMJQ01000005">
    <property type="protein sequence ID" value="GGF15212.1"/>
    <property type="molecule type" value="Genomic_DNA"/>
</dbReference>
<dbReference type="SUPFAM" id="SSF53850">
    <property type="entry name" value="Periplasmic binding protein-like II"/>
    <property type="match status" value="1"/>
</dbReference>
<reference evidence="6" key="2">
    <citation type="submission" date="2020-09" db="EMBL/GenBank/DDBJ databases">
        <authorList>
            <person name="Sun Q."/>
            <person name="Zhou Y."/>
        </authorList>
    </citation>
    <scope>NUCLEOTIDE SEQUENCE</scope>
    <source>
        <strain evidence="6">CGMCC 1.15725</strain>
    </source>
</reference>
<dbReference type="SUPFAM" id="SSF46785">
    <property type="entry name" value="Winged helix' DNA-binding domain"/>
    <property type="match status" value="1"/>
</dbReference>
<dbReference type="InterPro" id="IPR037410">
    <property type="entry name" value="BudR_PBP2"/>
</dbReference>
<dbReference type="PANTHER" id="PTHR30346:SF30">
    <property type="entry name" value="SMALL NEUTRAL PROTEASE REGULATORY PROTEIN"/>
    <property type="match status" value="1"/>
</dbReference>
<dbReference type="GO" id="GO:0003677">
    <property type="term" value="F:DNA binding"/>
    <property type="evidence" value="ECO:0007669"/>
    <property type="project" value="UniProtKB-KW"/>
</dbReference>
<evidence type="ECO:0000256" key="1">
    <source>
        <dbReference type="ARBA" id="ARBA00009437"/>
    </source>
</evidence>
<keyword evidence="4" id="KW-0804">Transcription</keyword>
<dbReference type="PANTHER" id="PTHR30346">
    <property type="entry name" value="TRANSCRIPTIONAL DUAL REGULATOR HCAR-RELATED"/>
    <property type="match status" value="1"/>
</dbReference>
<accession>A0A8J2YSS4</accession>
<evidence type="ECO:0000256" key="4">
    <source>
        <dbReference type="ARBA" id="ARBA00023163"/>
    </source>
</evidence>
<dbReference type="Pfam" id="PF03466">
    <property type="entry name" value="LysR_substrate"/>
    <property type="match status" value="1"/>
</dbReference>
<keyword evidence="7" id="KW-1185">Reference proteome</keyword>
<dbReference type="RefSeq" id="WP_189045445.1">
    <property type="nucleotide sequence ID" value="NZ_BMJQ01000005.1"/>
</dbReference>
<sequence>MEIRHFRYFLAAAEELHFTRAAQRVNVAQPALSQQIRQLEDELGAQLFHRLTRGVELTEAGRAFLPYAKAALTASEAAAVAAKRAAKGELGQLRIGFTSSASFNPIVTGTIGRFRDAYPDMELNLQEQATSALLPFLREGRIQLAFIRATTDEMEGLRRTLLPDEALWVALPARHRLAGETCVNLAALSAERFIVYPRTNGRLLYDAIVAACGQAGFSPLIVQEAPQLASTVNLVAAGVGIALVPASMRRIRAPGVAYVQLSAPVPVASLALVQGPDLLMTTAVRNFIRCLEETKQDSMLADDPVSAL</sequence>
<dbReference type="AlphaFoldDB" id="A0A8J2YSS4"/>
<evidence type="ECO:0000259" key="5">
    <source>
        <dbReference type="PROSITE" id="PS50931"/>
    </source>
</evidence>
<protein>
    <submittedName>
        <fullName evidence="6">LysR family transcriptional regulator</fullName>
    </submittedName>
</protein>
<dbReference type="InterPro" id="IPR005119">
    <property type="entry name" value="LysR_subst-bd"/>
</dbReference>
<dbReference type="PRINTS" id="PR00039">
    <property type="entry name" value="HTHLYSR"/>
</dbReference>
<comment type="similarity">
    <text evidence="1">Belongs to the LysR transcriptional regulatory family.</text>
</comment>
<evidence type="ECO:0000313" key="7">
    <source>
        <dbReference type="Proteomes" id="UP000646365"/>
    </source>
</evidence>
<dbReference type="Gene3D" id="1.10.10.10">
    <property type="entry name" value="Winged helix-like DNA-binding domain superfamily/Winged helix DNA-binding domain"/>
    <property type="match status" value="1"/>
</dbReference>
<dbReference type="Pfam" id="PF00126">
    <property type="entry name" value="HTH_1"/>
    <property type="match status" value="1"/>
</dbReference>
<evidence type="ECO:0000256" key="3">
    <source>
        <dbReference type="ARBA" id="ARBA00023125"/>
    </source>
</evidence>
<gene>
    <name evidence="6" type="ORF">GCM10011611_21240</name>
</gene>
<feature type="domain" description="HTH lysR-type" evidence="5">
    <location>
        <begin position="1"/>
        <end position="58"/>
    </location>
</feature>
<dbReference type="Gene3D" id="3.40.190.10">
    <property type="entry name" value="Periplasmic binding protein-like II"/>
    <property type="match status" value="2"/>
</dbReference>
<comment type="caution">
    <text evidence="6">The sequence shown here is derived from an EMBL/GenBank/DDBJ whole genome shotgun (WGS) entry which is preliminary data.</text>
</comment>
<dbReference type="InterPro" id="IPR000847">
    <property type="entry name" value="LysR_HTH_N"/>
</dbReference>